<name>A0A1G9RAU9_9FLAO</name>
<dbReference type="AlphaFoldDB" id="A0A1G9RAU9"/>
<keyword evidence="2 4" id="KW-0442">Lipid degradation</keyword>
<gene>
    <name evidence="6" type="ORF">SAMN04488514_10662</name>
</gene>
<proteinExistence type="predicted"/>
<feature type="active site" description="Nucleophile" evidence="4">
    <location>
        <position position="71"/>
    </location>
</feature>
<accession>A0A1G9RAU9</accession>
<dbReference type="GO" id="GO:0019369">
    <property type="term" value="P:arachidonate metabolic process"/>
    <property type="evidence" value="ECO:0007669"/>
    <property type="project" value="TreeGrafter"/>
</dbReference>
<dbReference type="RefSeq" id="WP_089889976.1">
    <property type="nucleotide sequence ID" value="NZ_FNGV01000006.1"/>
</dbReference>
<evidence type="ECO:0000256" key="4">
    <source>
        <dbReference type="PROSITE-ProRule" id="PRU01161"/>
    </source>
</evidence>
<feature type="active site" description="Proton acceptor" evidence="4">
    <location>
        <position position="215"/>
    </location>
</feature>
<dbReference type="Pfam" id="PF01734">
    <property type="entry name" value="Patatin"/>
    <property type="match status" value="1"/>
</dbReference>
<feature type="short sequence motif" description="DGA/G" evidence="4">
    <location>
        <begin position="215"/>
        <end position="217"/>
    </location>
</feature>
<keyword evidence="7" id="KW-1185">Reference proteome</keyword>
<protein>
    <submittedName>
        <fullName evidence="6">Patatin-like phospholipase</fullName>
    </submittedName>
</protein>
<dbReference type="STRING" id="192904.SAMN04488514_10662"/>
<dbReference type="PANTHER" id="PTHR24185:SF1">
    <property type="entry name" value="CALCIUM-INDEPENDENT PHOSPHOLIPASE A2-GAMMA"/>
    <property type="match status" value="1"/>
</dbReference>
<dbReference type="PANTHER" id="PTHR24185">
    <property type="entry name" value="CALCIUM-INDEPENDENT PHOSPHOLIPASE A2-GAMMA"/>
    <property type="match status" value="1"/>
</dbReference>
<dbReference type="OrthoDB" id="9807112at2"/>
<evidence type="ECO:0000256" key="1">
    <source>
        <dbReference type="ARBA" id="ARBA00022801"/>
    </source>
</evidence>
<dbReference type="SUPFAM" id="SSF52151">
    <property type="entry name" value="FabD/lysophospholipase-like"/>
    <property type="match status" value="1"/>
</dbReference>
<dbReference type="GO" id="GO:0047499">
    <property type="term" value="F:calcium-independent phospholipase A2 activity"/>
    <property type="evidence" value="ECO:0007669"/>
    <property type="project" value="TreeGrafter"/>
</dbReference>
<reference evidence="6 7" key="1">
    <citation type="submission" date="2016-10" db="EMBL/GenBank/DDBJ databases">
        <authorList>
            <person name="de Groot N.N."/>
        </authorList>
    </citation>
    <scope>NUCLEOTIDE SEQUENCE [LARGE SCALE GENOMIC DNA]</scope>
    <source>
        <strain evidence="6 7">DSM 19886</strain>
    </source>
</reference>
<evidence type="ECO:0000313" key="7">
    <source>
        <dbReference type="Proteomes" id="UP000199440"/>
    </source>
</evidence>
<feature type="short sequence motif" description="GXSXG" evidence="4">
    <location>
        <begin position="69"/>
        <end position="73"/>
    </location>
</feature>
<dbReference type="Proteomes" id="UP000199440">
    <property type="component" value="Unassembled WGS sequence"/>
</dbReference>
<evidence type="ECO:0000259" key="5">
    <source>
        <dbReference type="PROSITE" id="PS51635"/>
    </source>
</evidence>
<dbReference type="InterPro" id="IPR002641">
    <property type="entry name" value="PNPLA_dom"/>
</dbReference>
<keyword evidence="3 4" id="KW-0443">Lipid metabolism</keyword>
<sequence>MPTTTSHLWGDLADRYEKSKTHKILALDGGGIRGVITLEILAKLENDLKNKLGKDDSFRLSDYFDYFGGTSTGAIIAAGLSIGMSVAELLEFYTKKGKDMFDKASLLKKWKSLYESGPLLNMLQDTFGKDTNMDIANGKFKTLLTVVTMNRSTDSPWPISNNPLARYNGKDRPDNNQNIKLYQLIRASTAAPAYFPPETLEWDAKDPSKTFVFVDGGVTPYNNPAFLLYRMATHSAYKLNWERGEDKLLIVSVGTGSATSEGEYRNLGNTLMELPTNLMYAIQIDQDINCRTFGKCTYGPEIDRELGDMVPAASEDTNRDFTYVRYNADLSEKGLKALGLENLDAEKVQKMDSVKNIKDLQLVGAKTAIEQVNLDHLGTFV</sequence>
<dbReference type="InterPro" id="IPR016035">
    <property type="entry name" value="Acyl_Trfase/lysoPLipase"/>
</dbReference>
<dbReference type="GO" id="GO:0016020">
    <property type="term" value="C:membrane"/>
    <property type="evidence" value="ECO:0007669"/>
    <property type="project" value="TreeGrafter"/>
</dbReference>
<keyword evidence="1 4" id="KW-0378">Hydrolase</keyword>
<feature type="short sequence motif" description="GXGXXG" evidence="4">
    <location>
        <begin position="29"/>
        <end position="34"/>
    </location>
</feature>
<dbReference type="GO" id="GO:0016042">
    <property type="term" value="P:lipid catabolic process"/>
    <property type="evidence" value="ECO:0007669"/>
    <property type="project" value="UniProtKB-UniRule"/>
</dbReference>
<dbReference type="EMBL" id="FNGV01000006">
    <property type="protein sequence ID" value="SDM20429.1"/>
    <property type="molecule type" value="Genomic_DNA"/>
</dbReference>
<dbReference type="PROSITE" id="PS51635">
    <property type="entry name" value="PNPLA"/>
    <property type="match status" value="1"/>
</dbReference>
<feature type="domain" description="PNPLA" evidence="5">
    <location>
        <begin position="25"/>
        <end position="229"/>
    </location>
</feature>
<dbReference type="Gene3D" id="3.40.1090.10">
    <property type="entry name" value="Cytosolic phospholipase A2 catalytic domain"/>
    <property type="match status" value="1"/>
</dbReference>
<evidence type="ECO:0000256" key="2">
    <source>
        <dbReference type="ARBA" id="ARBA00022963"/>
    </source>
</evidence>
<organism evidence="6 7">
    <name type="scientific">Kriegella aquimaris</name>
    <dbReference type="NCBI Taxonomy" id="192904"/>
    <lineage>
        <taxon>Bacteria</taxon>
        <taxon>Pseudomonadati</taxon>
        <taxon>Bacteroidota</taxon>
        <taxon>Flavobacteriia</taxon>
        <taxon>Flavobacteriales</taxon>
        <taxon>Flavobacteriaceae</taxon>
        <taxon>Kriegella</taxon>
    </lineage>
</organism>
<evidence type="ECO:0000313" key="6">
    <source>
        <dbReference type="EMBL" id="SDM20429.1"/>
    </source>
</evidence>
<evidence type="ECO:0000256" key="3">
    <source>
        <dbReference type="ARBA" id="ARBA00023098"/>
    </source>
</evidence>